<dbReference type="Pfam" id="PF02090">
    <property type="entry name" value="SPAM"/>
    <property type="match status" value="1"/>
</dbReference>
<accession>D2TZV6</accession>
<sequence length="183" mass="21515">MIMTKLSRRKVPSNSFCNNHGINLVRFLNRLRSFMTSWRKFETPIKLLQQKQTRLASAIAKINREITNEQHRHQQACFLFTQLIEQAKTLEPVGQLAYNGLFDSKRKQAIVKAQTNQVQAEIALIEQNITQLDQQKNLLQQQQFNLIKKEKKLKHCYQQAKKCHRLKIASREEIQLQELAIYG</sequence>
<evidence type="ECO:0000313" key="2">
    <source>
        <dbReference type="EMBL" id="CBA73384.1"/>
    </source>
</evidence>
<evidence type="ECO:0000256" key="1">
    <source>
        <dbReference type="SAM" id="Coils"/>
    </source>
</evidence>
<dbReference type="AlphaFoldDB" id="D2TZV6"/>
<dbReference type="EMBL" id="FN545195">
    <property type="protein sequence ID" value="CBA73384.1"/>
    <property type="molecule type" value="Genomic_DNA"/>
</dbReference>
<organism evidence="2">
    <name type="scientific">Arsenophonus nasoniae</name>
    <name type="common">son-killer infecting Nasonia vitripennis</name>
    <dbReference type="NCBI Taxonomy" id="638"/>
    <lineage>
        <taxon>Bacteria</taxon>
        <taxon>Pseudomonadati</taxon>
        <taxon>Pseudomonadota</taxon>
        <taxon>Gammaproteobacteria</taxon>
        <taxon>Enterobacterales</taxon>
        <taxon>Morganellaceae</taxon>
        <taxon>Arsenophonus</taxon>
    </lineage>
</organism>
<feature type="coiled-coil region" evidence="1">
    <location>
        <begin position="115"/>
        <end position="152"/>
    </location>
</feature>
<gene>
    <name evidence="2" type="ORF">ARN_17410</name>
</gene>
<name>D2TZV6_9GAMM</name>
<reference evidence="2" key="1">
    <citation type="journal article" date="2010" name="Insect Mol. Biol.">
        <title>The draft genome sequence of Arsenophonus nasoniae, son-killer bacterium of Nasonia vitripennis, reveals genes associated with virulence and symbiosis.</title>
        <authorList>
            <person name="Wilkes T."/>
            <person name="Darby A.C."/>
            <person name="Choi J."/>
            <person name="Colborne J.K."/>
            <person name="Werren J.H."/>
            <person name="Hurst G.D.D."/>
        </authorList>
    </citation>
    <scope>NUCLEOTIDE SEQUENCE</scope>
</reference>
<keyword evidence="1" id="KW-0175">Coiled coil</keyword>
<dbReference type="InterPro" id="IPR002954">
    <property type="entry name" value="Salm_SPAgM"/>
</dbReference>
<protein>
    <submittedName>
        <fullName evidence="2">Type III secretion sytem</fullName>
    </submittedName>
</protein>
<proteinExistence type="predicted"/>